<dbReference type="GO" id="GO:0051301">
    <property type="term" value="P:cell division"/>
    <property type="evidence" value="ECO:0007669"/>
    <property type="project" value="UniProtKB-KW"/>
</dbReference>
<dbReference type="SUPFAM" id="SSF53623">
    <property type="entry name" value="MurD-like peptide ligases, catalytic domain"/>
    <property type="match status" value="1"/>
</dbReference>
<keyword evidence="1 10" id="KW-0963">Cytoplasm</keyword>
<protein>
    <recommendedName>
        <fullName evidence="10 11">UDP-N-acetylmuramoyl-tripeptide--D-alanyl-D-alanine ligase</fullName>
        <ecNumber evidence="10 11">6.3.2.10</ecNumber>
    </recommendedName>
    <alternativeName>
        <fullName evidence="10">D-alanyl-D-alanine-adding enzyme</fullName>
    </alternativeName>
</protein>
<name>A0AAN0RI18_9RHOB</name>
<dbReference type="Gene3D" id="3.40.1390.10">
    <property type="entry name" value="MurE/MurF, N-terminal domain"/>
    <property type="match status" value="1"/>
</dbReference>
<dbReference type="KEGG" id="ptp:RCA23_c10350"/>
<dbReference type="RefSeq" id="WP_044049424.1">
    <property type="nucleotide sequence ID" value="NZ_CP003984.1"/>
</dbReference>
<dbReference type="InterPro" id="IPR036615">
    <property type="entry name" value="Mur_ligase_C_dom_sf"/>
</dbReference>
<evidence type="ECO:0000259" key="14">
    <source>
        <dbReference type="Pfam" id="PF08245"/>
    </source>
</evidence>
<dbReference type="InterPro" id="IPR004101">
    <property type="entry name" value="Mur_ligase_C"/>
</dbReference>
<gene>
    <name evidence="10" type="primary">murF</name>
    <name evidence="15" type="ORF">RCA23_c10350</name>
</gene>
<dbReference type="NCBIfam" id="TIGR01143">
    <property type="entry name" value="murF"/>
    <property type="match status" value="1"/>
</dbReference>
<comment type="subcellular location">
    <subcellularLocation>
        <location evidence="10 11">Cytoplasm</location>
    </subcellularLocation>
</comment>
<comment type="function">
    <text evidence="10 11">Involved in cell wall formation. Catalyzes the final step in the synthesis of UDP-N-acetylmuramoyl-pentapeptide, the precursor of murein.</text>
</comment>
<evidence type="ECO:0000256" key="9">
    <source>
        <dbReference type="ARBA" id="ARBA00023316"/>
    </source>
</evidence>
<dbReference type="SUPFAM" id="SSF63418">
    <property type="entry name" value="MurE/MurF N-terminal domain"/>
    <property type="match status" value="1"/>
</dbReference>
<keyword evidence="4 10" id="KW-0547">Nucleotide-binding</keyword>
<sequence>MALWTAFEAQAATGGYCAAPWEAYGVSIDTRTLQPGDLFVALTAARDGHDFVAQALEKGAAAALVERRPDGVAETAPLLIVPDVLQALIDLGRAARARCAAKVLAVTGSVGKTSTKEMLRTVLEFQGRTHASVASYNNHWGVPLTLARMPADTQFAIFEIGMNHPGEIAPLSEMVQPHVVMITTVAPAHMEAFESLEGIAREKADIVAGLMPGGAAILPADVPTIDILVQAALAKGATIVGFGETADAFRLTALEMHHDVTVIQARLRGAPAVLRLNTLGRHFAVNAMGVLAAVEALSGDPTRAAVDLFRWHPPAGRGRRETVSLDPADTNAYFELIDDAYNANPASMAAALEVLAASDRQEQTRQGPRRIAILGDMLELGQEEAQIHAQLAGNNHLLTLDVVHCVGPRMRACYDALPAAIRGRWVQEAQELASGLGELIAPGDRVLVKGSLGSKVSLIVDLIRNLGHRSQP</sequence>
<organism evidence="15 16">
    <name type="scientific">Planktomarina temperata RCA23</name>
    <dbReference type="NCBI Taxonomy" id="666509"/>
    <lineage>
        <taxon>Bacteria</taxon>
        <taxon>Pseudomonadati</taxon>
        <taxon>Pseudomonadota</taxon>
        <taxon>Alphaproteobacteria</taxon>
        <taxon>Rhodobacterales</taxon>
        <taxon>Paracoccaceae</taxon>
        <taxon>Planktomarina</taxon>
    </lineage>
</organism>
<evidence type="ECO:0000256" key="1">
    <source>
        <dbReference type="ARBA" id="ARBA00022490"/>
    </source>
</evidence>
<dbReference type="PANTHER" id="PTHR43024:SF1">
    <property type="entry name" value="UDP-N-ACETYLMURAMOYL-TRIPEPTIDE--D-ALANYL-D-ALANINE LIGASE"/>
    <property type="match status" value="1"/>
</dbReference>
<dbReference type="GO" id="GO:0005737">
    <property type="term" value="C:cytoplasm"/>
    <property type="evidence" value="ECO:0007669"/>
    <property type="project" value="UniProtKB-SubCell"/>
</dbReference>
<dbReference type="HAMAP" id="MF_02019">
    <property type="entry name" value="MurF"/>
    <property type="match status" value="1"/>
</dbReference>
<dbReference type="EMBL" id="CP003984">
    <property type="protein sequence ID" value="AII86586.1"/>
    <property type="molecule type" value="Genomic_DNA"/>
</dbReference>
<dbReference type="GO" id="GO:0009252">
    <property type="term" value="P:peptidoglycan biosynthetic process"/>
    <property type="evidence" value="ECO:0007669"/>
    <property type="project" value="UniProtKB-UniRule"/>
</dbReference>
<comment type="catalytic activity">
    <reaction evidence="10 11">
        <text>D-alanyl-D-alanine + UDP-N-acetyl-alpha-D-muramoyl-L-alanyl-gamma-D-glutamyl-meso-2,6-diaminopimelate + ATP = UDP-N-acetyl-alpha-D-muramoyl-L-alanyl-gamma-D-glutamyl-meso-2,6-diaminopimeloyl-D-alanyl-D-alanine + ADP + phosphate + H(+)</text>
        <dbReference type="Rhea" id="RHEA:28374"/>
        <dbReference type="ChEBI" id="CHEBI:15378"/>
        <dbReference type="ChEBI" id="CHEBI:30616"/>
        <dbReference type="ChEBI" id="CHEBI:43474"/>
        <dbReference type="ChEBI" id="CHEBI:57822"/>
        <dbReference type="ChEBI" id="CHEBI:61386"/>
        <dbReference type="ChEBI" id="CHEBI:83905"/>
        <dbReference type="ChEBI" id="CHEBI:456216"/>
        <dbReference type="EC" id="6.3.2.10"/>
    </reaction>
</comment>
<dbReference type="InterPro" id="IPR000713">
    <property type="entry name" value="Mur_ligase_N"/>
</dbReference>
<dbReference type="Pfam" id="PF08245">
    <property type="entry name" value="Mur_ligase_M"/>
    <property type="match status" value="1"/>
</dbReference>
<feature type="domain" description="Mur ligase central" evidence="14">
    <location>
        <begin position="106"/>
        <end position="294"/>
    </location>
</feature>
<dbReference type="AlphaFoldDB" id="A0AAN0RI18"/>
<keyword evidence="8 10" id="KW-0131">Cell cycle</keyword>
<keyword evidence="3 10" id="KW-0132">Cell division</keyword>
<dbReference type="Gene3D" id="3.40.1190.10">
    <property type="entry name" value="Mur-like, catalytic domain"/>
    <property type="match status" value="1"/>
</dbReference>
<feature type="binding site" evidence="10">
    <location>
        <begin position="108"/>
        <end position="114"/>
    </location>
    <ligand>
        <name>ATP</name>
        <dbReference type="ChEBI" id="CHEBI:30616"/>
    </ligand>
</feature>
<dbReference type="InterPro" id="IPR035911">
    <property type="entry name" value="MurE/MurF_N"/>
</dbReference>
<dbReference type="Pfam" id="PF01225">
    <property type="entry name" value="Mur_ligase"/>
    <property type="match status" value="1"/>
</dbReference>
<evidence type="ECO:0000256" key="4">
    <source>
        <dbReference type="ARBA" id="ARBA00022741"/>
    </source>
</evidence>
<dbReference type="EC" id="6.3.2.10" evidence="10 11"/>
<evidence type="ECO:0000256" key="11">
    <source>
        <dbReference type="RuleBase" id="RU004136"/>
    </source>
</evidence>
<evidence type="ECO:0000256" key="3">
    <source>
        <dbReference type="ARBA" id="ARBA00022618"/>
    </source>
</evidence>
<accession>A0AAN0RI18</accession>
<dbReference type="PANTHER" id="PTHR43024">
    <property type="entry name" value="UDP-N-ACETYLMURAMOYL-TRIPEPTIDE--D-ALANYL-D-ALANINE LIGASE"/>
    <property type="match status" value="1"/>
</dbReference>
<comment type="pathway">
    <text evidence="10 11">Cell wall biogenesis; peptidoglycan biosynthesis.</text>
</comment>
<dbReference type="GO" id="GO:0008360">
    <property type="term" value="P:regulation of cell shape"/>
    <property type="evidence" value="ECO:0007669"/>
    <property type="project" value="UniProtKB-KW"/>
</dbReference>
<keyword evidence="5 10" id="KW-0067">ATP-binding</keyword>
<evidence type="ECO:0000256" key="7">
    <source>
        <dbReference type="ARBA" id="ARBA00022984"/>
    </source>
</evidence>
<reference evidence="15 16" key="1">
    <citation type="journal article" date="2014" name="ISME J.">
        <title>Adaptation of an abundant Roseobacter RCA organism to pelagic systems revealed by genomic and transcriptomic analyses.</title>
        <authorList>
            <person name="Voget S."/>
            <person name="Wemheuer B."/>
            <person name="Brinkhoff T."/>
            <person name="Vollmers J."/>
            <person name="Dietrich S."/>
            <person name="Giebel H.A."/>
            <person name="Beardsley C."/>
            <person name="Sardemann C."/>
            <person name="Bakenhus I."/>
            <person name="Billerbeck S."/>
            <person name="Daniel R."/>
            <person name="Simon M."/>
        </authorList>
    </citation>
    <scope>NUCLEOTIDE SEQUENCE [LARGE SCALE GENOMIC DNA]</scope>
    <source>
        <strain evidence="15 16">RCA23</strain>
    </source>
</reference>
<comment type="similarity">
    <text evidence="10">Belongs to the MurCDEF family. MurF subfamily.</text>
</comment>
<dbReference type="GO" id="GO:0071555">
    <property type="term" value="P:cell wall organization"/>
    <property type="evidence" value="ECO:0007669"/>
    <property type="project" value="UniProtKB-KW"/>
</dbReference>
<dbReference type="GO" id="GO:0005524">
    <property type="term" value="F:ATP binding"/>
    <property type="evidence" value="ECO:0007669"/>
    <property type="project" value="UniProtKB-UniRule"/>
</dbReference>
<dbReference type="Pfam" id="PF02875">
    <property type="entry name" value="Mur_ligase_C"/>
    <property type="match status" value="1"/>
</dbReference>
<evidence type="ECO:0000313" key="16">
    <source>
        <dbReference type="Proteomes" id="UP000028680"/>
    </source>
</evidence>
<evidence type="ECO:0000256" key="6">
    <source>
        <dbReference type="ARBA" id="ARBA00022960"/>
    </source>
</evidence>
<evidence type="ECO:0000256" key="8">
    <source>
        <dbReference type="ARBA" id="ARBA00023306"/>
    </source>
</evidence>
<keyword evidence="7 10" id="KW-0573">Peptidoglycan synthesis</keyword>
<dbReference type="Gene3D" id="3.90.190.20">
    <property type="entry name" value="Mur ligase, C-terminal domain"/>
    <property type="match status" value="1"/>
</dbReference>
<dbReference type="GO" id="GO:0047480">
    <property type="term" value="F:UDP-N-acetylmuramoyl-tripeptide-D-alanyl-D-alanine ligase activity"/>
    <property type="evidence" value="ECO:0007669"/>
    <property type="project" value="UniProtKB-UniRule"/>
</dbReference>
<feature type="domain" description="Mur ligase C-terminal" evidence="13">
    <location>
        <begin position="334"/>
        <end position="451"/>
    </location>
</feature>
<evidence type="ECO:0000256" key="5">
    <source>
        <dbReference type="ARBA" id="ARBA00022840"/>
    </source>
</evidence>
<keyword evidence="9 10" id="KW-0961">Cell wall biogenesis/degradation</keyword>
<dbReference type="InterPro" id="IPR013221">
    <property type="entry name" value="Mur_ligase_cen"/>
</dbReference>
<proteinExistence type="inferred from homology"/>
<keyword evidence="6 10" id="KW-0133">Cell shape</keyword>
<evidence type="ECO:0000313" key="15">
    <source>
        <dbReference type="EMBL" id="AII86586.1"/>
    </source>
</evidence>
<keyword evidence="2 10" id="KW-0436">Ligase</keyword>
<dbReference type="InterPro" id="IPR005863">
    <property type="entry name" value="UDP-N-AcMur_synth"/>
</dbReference>
<keyword evidence="16" id="KW-1185">Reference proteome</keyword>
<dbReference type="SUPFAM" id="SSF53244">
    <property type="entry name" value="MurD-like peptide ligases, peptide-binding domain"/>
    <property type="match status" value="1"/>
</dbReference>
<evidence type="ECO:0000259" key="12">
    <source>
        <dbReference type="Pfam" id="PF01225"/>
    </source>
</evidence>
<evidence type="ECO:0000256" key="10">
    <source>
        <dbReference type="HAMAP-Rule" id="MF_02019"/>
    </source>
</evidence>
<feature type="domain" description="Mur ligase N-terminal catalytic" evidence="12">
    <location>
        <begin position="24"/>
        <end position="91"/>
    </location>
</feature>
<dbReference type="InterPro" id="IPR036565">
    <property type="entry name" value="Mur-like_cat_sf"/>
</dbReference>
<dbReference type="Proteomes" id="UP000028680">
    <property type="component" value="Chromosome"/>
</dbReference>
<evidence type="ECO:0000256" key="2">
    <source>
        <dbReference type="ARBA" id="ARBA00022598"/>
    </source>
</evidence>
<evidence type="ECO:0000259" key="13">
    <source>
        <dbReference type="Pfam" id="PF02875"/>
    </source>
</evidence>
<dbReference type="InterPro" id="IPR051046">
    <property type="entry name" value="MurCDEF_CellWall_CoF430Synth"/>
</dbReference>